<dbReference type="Proteomes" id="UP000199287">
    <property type="component" value="Unassembled WGS sequence"/>
</dbReference>
<dbReference type="EMBL" id="FOQA01000006">
    <property type="protein sequence ID" value="SFI08269.1"/>
    <property type="molecule type" value="Genomic_DNA"/>
</dbReference>
<evidence type="ECO:0000256" key="1">
    <source>
        <dbReference type="SAM" id="Phobius"/>
    </source>
</evidence>
<dbReference type="OrthoDB" id="4304at2"/>
<organism evidence="2 3">
    <name type="scientific">Tindallia magadiensis</name>
    <dbReference type="NCBI Taxonomy" id="69895"/>
    <lineage>
        <taxon>Bacteria</taxon>
        <taxon>Bacillati</taxon>
        <taxon>Bacillota</taxon>
        <taxon>Clostridia</taxon>
        <taxon>Peptostreptococcales</taxon>
        <taxon>Tindalliaceae</taxon>
        <taxon>Tindallia</taxon>
    </lineage>
</organism>
<proteinExistence type="predicted"/>
<protein>
    <recommendedName>
        <fullName evidence="4">DUF1850 domain-containing protein</fullName>
    </recommendedName>
</protein>
<evidence type="ECO:0000313" key="3">
    <source>
        <dbReference type="Proteomes" id="UP000199287"/>
    </source>
</evidence>
<dbReference type="InterPro" id="IPR015001">
    <property type="entry name" value="DUF1850"/>
</dbReference>
<reference evidence="3" key="1">
    <citation type="submission" date="2016-10" db="EMBL/GenBank/DDBJ databases">
        <authorList>
            <person name="Varghese N."/>
            <person name="Submissions S."/>
        </authorList>
    </citation>
    <scope>NUCLEOTIDE SEQUENCE [LARGE SCALE GENOMIC DNA]</scope>
    <source>
        <strain evidence="3">Z-7934</strain>
    </source>
</reference>
<evidence type="ECO:0008006" key="4">
    <source>
        <dbReference type="Google" id="ProtNLM"/>
    </source>
</evidence>
<dbReference type="AlphaFoldDB" id="A0A1I3FAR1"/>
<name>A0A1I3FAR1_9FIRM</name>
<dbReference type="STRING" id="69895.SAMN05192551_10671"/>
<dbReference type="RefSeq" id="WP_093372407.1">
    <property type="nucleotide sequence ID" value="NZ_FOQA01000006.1"/>
</dbReference>
<keyword evidence="1" id="KW-0472">Membrane</keyword>
<evidence type="ECO:0000313" key="2">
    <source>
        <dbReference type="EMBL" id="SFI08269.1"/>
    </source>
</evidence>
<keyword evidence="1" id="KW-1133">Transmembrane helix</keyword>
<dbReference type="Pfam" id="PF08905">
    <property type="entry name" value="DUF1850"/>
    <property type="match status" value="1"/>
</dbReference>
<gene>
    <name evidence="2" type="ORF">SAMN05192551_10671</name>
</gene>
<feature type="transmembrane region" description="Helical" evidence="1">
    <location>
        <begin position="12"/>
        <end position="31"/>
    </location>
</feature>
<accession>A0A1I3FAR1</accession>
<keyword evidence="3" id="KW-1185">Reference proteome</keyword>
<keyword evidence="1" id="KW-0812">Transmembrane</keyword>
<sequence length="174" mass="20981">MKDFIREHDKLLLYLLILNLMLQWPVFYMQASDYREGSVLYRHPIRLNENIQIMYHHSVEKTPVIELYQVMPDQRLLLTGQIYESYGAGLPTQTEGFYEVEEGVFKITGINMIFESLLYRTEPETSEINFKLIIKEKEIPFHFFSKERTLVELKIKRAPIWLFWIREWQTENLS</sequence>